<accession>A0A6G1I6T9</accession>
<dbReference type="Proteomes" id="UP000799640">
    <property type="component" value="Unassembled WGS sequence"/>
</dbReference>
<reference evidence="1" key="1">
    <citation type="journal article" date="2020" name="Stud. Mycol.">
        <title>101 Dothideomycetes genomes: a test case for predicting lifestyles and emergence of pathogens.</title>
        <authorList>
            <person name="Haridas S."/>
            <person name="Albert R."/>
            <person name="Binder M."/>
            <person name="Bloem J."/>
            <person name="Labutti K."/>
            <person name="Salamov A."/>
            <person name="Andreopoulos B."/>
            <person name="Baker S."/>
            <person name="Barry K."/>
            <person name="Bills G."/>
            <person name="Bluhm B."/>
            <person name="Cannon C."/>
            <person name="Castanera R."/>
            <person name="Culley D."/>
            <person name="Daum C."/>
            <person name="Ezra D."/>
            <person name="Gonzalez J."/>
            <person name="Henrissat B."/>
            <person name="Kuo A."/>
            <person name="Liang C."/>
            <person name="Lipzen A."/>
            <person name="Lutzoni F."/>
            <person name="Magnuson J."/>
            <person name="Mondo S."/>
            <person name="Nolan M."/>
            <person name="Ohm R."/>
            <person name="Pangilinan J."/>
            <person name="Park H.-J."/>
            <person name="Ramirez L."/>
            <person name="Alfaro M."/>
            <person name="Sun H."/>
            <person name="Tritt A."/>
            <person name="Yoshinaga Y."/>
            <person name="Zwiers L.-H."/>
            <person name="Turgeon B."/>
            <person name="Goodwin S."/>
            <person name="Spatafora J."/>
            <person name="Crous P."/>
            <person name="Grigoriev I."/>
        </authorList>
    </citation>
    <scope>NUCLEOTIDE SEQUENCE</scope>
    <source>
        <strain evidence="1">CBS 262.69</strain>
    </source>
</reference>
<dbReference type="EMBL" id="ML996689">
    <property type="protein sequence ID" value="KAF2403901.1"/>
    <property type="molecule type" value="Genomic_DNA"/>
</dbReference>
<name>A0A6G1I6T9_9PEZI</name>
<gene>
    <name evidence="1" type="ORF">EJ06DRAFT_527493</name>
</gene>
<dbReference type="OrthoDB" id="4156665at2759"/>
<sequence length="134" mass="15726">MSPGHRGPHSSFPPTLLHYWLLTENQMDAFASHYHQTDPKDPYRHEYPACMNWDARFLARPPPNLAPEDNFYLSAEERLWVKRRMVGKFIGIRGCDTPIGEAKRRIRFYEQIMERGMAVERRAMSYKPGGVQMD</sequence>
<organism evidence="1 2">
    <name type="scientific">Trichodelitschia bisporula</name>
    <dbReference type="NCBI Taxonomy" id="703511"/>
    <lineage>
        <taxon>Eukaryota</taxon>
        <taxon>Fungi</taxon>
        <taxon>Dikarya</taxon>
        <taxon>Ascomycota</taxon>
        <taxon>Pezizomycotina</taxon>
        <taxon>Dothideomycetes</taxon>
        <taxon>Dothideomycetes incertae sedis</taxon>
        <taxon>Phaeotrichales</taxon>
        <taxon>Phaeotrichaceae</taxon>
        <taxon>Trichodelitschia</taxon>
    </lineage>
</organism>
<evidence type="ECO:0000313" key="1">
    <source>
        <dbReference type="EMBL" id="KAF2403901.1"/>
    </source>
</evidence>
<evidence type="ECO:0000313" key="2">
    <source>
        <dbReference type="Proteomes" id="UP000799640"/>
    </source>
</evidence>
<proteinExistence type="predicted"/>
<protein>
    <submittedName>
        <fullName evidence="1">Uncharacterized protein</fullName>
    </submittedName>
</protein>
<dbReference type="AlphaFoldDB" id="A0A6G1I6T9"/>
<keyword evidence="2" id="KW-1185">Reference proteome</keyword>